<dbReference type="AlphaFoldDB" id="A0A9Q0DHM9"/>
<keyword evidence="7" id="KW-0238">DNA-binding</keyword>
<dbReference type="OrthoDB" id="2020972at2759"/>
<evidence type="ECO:0000259" key="9">
    <source>
        <dbReference type="PROSITE" id="PS51194"/>
    </source>
</evidence>
<evidence type="ECO:0000313" key="10">
    <source>
        <dbReference type="EMBL" id="KAJ3588825.1"/>
    </source>
</evidence>
<dbReference type="Gene3D" id="3.40.50.300">
    <property type="entry name" value="P-loop containing nucleotide triphosphate hydrolases"/>
    <property type="match status" value="1"/>
</dbReference>
<evidence type="ECO:0000256" key="4">
    <source>
        <dbReference type="ARBA" id="ARBA00022801"/>
    </source>
</evidence>
<evidence type="ECO:0000256" key="3">
    <source>
        <dbReference type="ARBA" id="ARBA00022741"/>
    </source>
</evidence>
<comment type="subcellular location">
    <subcellularLocation>
        <location evidence="1">Nucleus</location>
    </subcellularLocation>
</comment>
<name>A0A9Q0DHM9_9TELE</name>
<dbReference type="GO" id="GO:0003677">
    <property type="term" value="F:DNA binding"/>
    <property type="evidence" value="ECO:0007669"/>
    <property type="project" value="UniProtKB-KW"/>
</dbReference>
<dbReference type="Pfam" id="PF00271">
    <property type="entry name" value="Helicase_C"/>
    <property type="match status" value="1"/>
</dbReference>
<gene>
    <name evidence="10" type="ORF">NHX12_009679</name>
</gene>
<evidence type="ECO:0000256" key="8">
    <source>
        <dbReference type="ARBA" id="ARBA00023242"/>
    </source>
</evidence>
<dbReference type="InterPro" id="IPR027417">
    <property type="entry name" value="P-loop_NTPase"/>
</dbReference>
<dbReference type="InterPro" id="IPR044574">
    <property type="entry name" value="ARIP4-like"/>
</dbReference>
<reference evidence="10" key="1">
    <citation type="submission" date="2022-07" db="EMBL/GenBank/DDBJ databases">
        <title>Chromosome-level genome of Muraenolepis orangiensis.</title>
        <authorList>
            <person name="Kim J."/>
        </authorList>
    </citation>
    <scope>NUCLEOTIDE SEQUENCE</scope>
    <source>
        <strain evidence="10">KU_S4_2022</strain>
        <tissue evidence="10">Muscle</tissue>
    </source>
</reference>
<dbReference type="SUPFAM" id="SSF52540">
    <property type="entry name" value="P-loop containing nucleoside triphosphate hydrolases"/>
    <property type="match status" value="1"/>
</dbReference>
<sequence length="431" mass="49206">MPGSPSTEGWYRHLLAPGDASVLEHSGKMVLLFEILRMAEELGDKVLVFSQSLVTLDLIEDFLTHAHNTRKSGDPLYNGRGSWIKNLDYYRLDGTTNATSRKKWVEDFNNTSKTQGRLFLISTRAGSLGINLVASNRVVIFDASWNPSYDIQSIFRVYRFGQLKNVHVYRFLAQGTMEEKIYDRQVAKQSLSFRVVDQQQIERHFTLFELTELYMFEPDMLDEPTSKKSKRSNTTSRTPVDVVLAELLRSCKDQIVSYHEHETLLDHKADEELSEAERKAAWAEYEAEGVFLLNQQPKPGGLVKQSQGAVNKAFGSVKSLRCASLQEYMDQVDPCQPGLGFLTFTREVERLQHPTASEQEVRDTAEMWQLTDDNERQRRQATFKEVLAHQQMLTQCIESIITGRRNQEIQVAMATSNHPALGLQRAQNHAV</sequence>
<dbReference type="GO" id="GO:0005634">
    <property type="term" value="C:nucleus"/>
    <property type="evidence" value="ECO:0007669"/>
    <property type="project" value="UniProtKB-SubCell"/>
</dbReference>
<evidence type="ECO:0000256" key="5">
    <source>
        <dbReference type="ARBA" id="ARBA00022806"/>
    </source>
</evidence>
<keyword evidence="5" id="KW-0347">Helicase</keyword>
<keyword evidence="8" id="KW-0539">Nucleus</keyword>
<dbReference type="InterPro" id="IPR049730">
    <property type="entry name" value="SNF2/RAD54-like_C"/>
</dbReference>
<dbReference type="PANTHER" id="PTHR45797">
    <property type="entry name" value="RAD54-LIKE"/>
    <property type="match status" value="1"/>
</dbReference>
<proteinExistence type="inferred from homology"/>
<comment type="caution">
    <text evidence="10">The sequence shown here is derived from an EMBL/GenBank/DDBJ whole genome shotgun (WGS) entry which is preliminary data.</text>
</comment>
<keyword evidence="11" id="KW-1185">Reference proteome</keyword>
<evidence type="ECO:0000256" key="2">
    <source>
        <dbReference type="ARBA" id="ARBA00007025"/>
    </source>
</evidence>
<evidence type="ECO:0000256" key="1">
    <source>
        <dbReference type="ARBA" id="ARBA00004123"/>
    </source>
</evidence>
<dbReference type="GO" id="GO:0016887">
    <property type="term" value="F:ATP hydrolysis activity"/>
    <property type="evidence" value="ECO:0007669"/>
    <property type="project" value="InterPro"/>
</dbReference>
<evidence type="ECO:0000256" key="7">
    <source>
        <dbReference type="ARBA" id="ARBA00023125"/>
    </source>
</evidence>
<keyword evidence="4" id="KW-0378">Hydrolase</keyword>
<dbReference type="EMBL" id="JANIIK010000115">
    <property type="protein sequence ID" value="KAJ3588825.1"/>
    <property type="molecule type" value="Genomic_DNA"/>
</dbReference>
<dbReference type="PANTHER" id="PTHR45797:SF3">
    <property type="entry name" value="TRANSCRIPTIONAL REGULATOR ATRX HOMOLOG"/>
    <property type="match status" value="1"/>
</dbReference>
<keyword evidence="6" id="KW-0067">ATP-binding</keyword>
<dbReference type="Proteomes" id="UP001148018">
    <property type="component" value="Unassembled WGS sequence"/>
</dbReference>
<keyword evidence="3" id="KW-0547">Nucleotide-binding</keyword>
<dbReference type="GO" id="GO:0004386">
    <property type="term" value="F:helicase activity"/>
    <property type="evidence" value="ECO:0007669"/>
    <property type="project" value="UniProtKB-KW"/>
</dbReference>
<evidence type="ECO:0000313" key="11">
    <source>
        <dbReference type="Proteomes" id="UP001148018"/>
    </source>
</evidence>
<evidence type="ECO:0000256" key="6">
    <source>
        <dbReference type="ARBA" id="ARBA00022840"/>
    </source>
</evidence>
<dbReference type="PROSITE" id="PS51194">
    <property type="entry name" value="HELICASE_CTER"/>
    <property type="match status" value="1"/>
</dbReference>
<dbReference type="SMART" id="SM00490">
    <property type="entry name" value="HELICc"/>
    <property type="match status" value="1"/>
</dbReference>
<dbReference type="CDD" id="cd18793">
    <property type="entry name" value="SF2_C_SNF"/>
    <property type="match status" value="1"/>
</dbReference>
<organism evidence="10 11">
    <name type="scientific">Muraenolepis orangiensis</name>
    <name type="common">Patagonian moray cod</name>
    <dbReference type="NCBI Taxonomy" id="630683"/>
    <lineage>
        <taxon>Eukaryota</taxon>
        <taxon>Metazoa</taxon>
        <taxon>Chordata</taxon>
        <taxon>Craniata</taxon>
        <taxon>Vertebrata</taxon>
        <taxon>Euteleostomi</taxon>
        <taxon>Actinopterygii</taxon>
        <taxon>Neopterygii</taxon>
        <taxon>Teleostei</taxon>
        <taxon>Neoteleostei</taxon>
        <taxon>Acanthomorphata</taxon>
        <taxon>Zeiogadaria</taxon>
        <taxon>Gadariae</taxon>
        <taxon>Gadiformes</taxon>
        <taxon>Muraenolepidoidei</taxon>
        <taxon>Muraenolepididae</taxon>
        <taxon>Muraenolepis</taxon>
    </lineage>
</organism>
<dbReference type="Pfam" id="PF26143">
    <property type="entry name" value="ATRX_C"/>
    <property type="match status" value="1"/>
</dbReference>
<accession>A0A9Q0DHM9</accession>
<protein>
    <recommendedName>
        <fullName evidence="9">Helicase C-terminal domain-containing protein</fullName>
    </recommendedName>
</protein>
<feature type="domain" description="Helicase C-terminal" evidence="9">
    <location>
        <begin position="34"/>
        <end position="209"/>
    </location>
</feature>
<comment type="similarity">
    <text evidence="2">Belongs to the SNF2/RAD54 helicase family.</text>
</comment>
<dbReference type="GO" id="GO:0005524">
    <property type="term" value="F:ATP binding"/>
    <property type="evidence" value="ECO:0007669"/>
    <property type="project" value="UniProtKB-KW"/>
</dbReference>
<dbReference type="InterPro" id="IPR058901">
    <property type="entry name" value="ATRX_C"/>
</dbReference>
<dbReference type="InterPro" id="IPR001650">
    <property type="entry name" value="Helicase_C-like"/>
</dbReference>